<accession>A0A0F8XC51</accession>
<sequence length="100" mass="11590">ICSATHAWLIRNISYEEFDLYDDYVTDQIIALLPYIDTRIAEMVSPDEAREAIKEAREQERKDIGEQLLEMYDLTSREQRIGLLETVITKLVDGIVLKGE</sequence>
<organism evidence="1">
    <name type="scientific">marine sediment metagenome</name>
    <dbReference type="NCBI Taxonomy" id="412755"/>
    <lineage>
        <taxon>unclassified sequences</taxon>
        <taxon>metagenomes</taxon>
        <taxon>ecological metagenomes</taxon>
    </lineage>
</organism>
<proteinExistence type="predicted"/>
<name>A0A0F8XC51_9ZZZZ</name>
<evidence type="ECO:0000313" key="1">
    <source>
        <dbReference type="EMBL" id="KKK58525.1"/>
    </source>
</evidence>
<dbReference type="EMBL" id="LAZR01063938">
    <property type="protein sequence ID" value="KKK58525.1"/>
    <property type="molecule type" value="Genomic_DNA"/>
</dbReference>
<comment type="caution">
    <text evidence="1">The sequence shown here is derived from an EMBL/GenBank/DDBJ whole genome shotgun (WGS) entry which is preliminary data.</text>
</comment>
<reference evidence="1" key="1">
    <citation type="journal article" date="2015" name="Nature">
        <title>Complex archaea that bridge the gap between prokaryotes and eukaryotes.</title>
        <authorList>
            <person name="Spang A."/>
            <person name="Saw J.H."/>
            <person name="Jorgensen S.L."/>
            <person name="Zaremba-Niedzwiedzka K."/>
            <person name="Martijn J."/>
            <person name="Lind A.E."/>
            <person name="van Eijk R."/>
            <person name="Schleper C."/>
            <person name="Guy L."/>
            <person name="Ettema T.J."/>
        </authorList>
    </citation>
    <scope>NUCLEOTIDE SEQUENCE</scope>
</reference>
<gene>
    <name evidence="1" type="ORF">LCGC14_3043550</name>
</gene>
<dbReference type="AlphaFoldDB" id="A0A0F8XC51"/>
<feature type="non-terminal residue" evidence="1">
    <location>
        <position position="1"/>
    </location>
</feature>
<protein>
    <submittedName>
        <fullName evidence="1">Uncharacterized protein</fullName>
    </submittedName>
</protein>